<keyword evidence="1" id="KW-0812">Transmembrane</keyword>
<sequence length="213" mass="24609">MTVAESPVDATSWWTTWGATWVQTLGALIAALIAVAWTVHVQRKEGFKQRQITAASDVIINSFHVVRYCHRNADLMRDYDSKFDTSLRAWSIDLLHQDGRRILPQLRKEGRAFVQEALQWRVRLQKDALRIAADMEDGRGDLHLIHRGPELDELRNHARTFANFVTAWSAEPWWWRRRRLVVAMTKARTGWWGNDDLGTFLNHDWPTGGKPGA</sequence>
<reference evidence="3" key="1">
    <citation type="journal article" date="2019" name="Int. J. Syst. Evol. Microbiol.">
        <title>The Global Catalogue of Microorganisms (GCM) 10K type strain sequencing project: providing services to taxonomists for standard genome sequencing and annotation.</title>
        <authorList>
            <consortium name="The Broad Institute Genomics Platform"/>
            <consortium name="The Broad Institute Genome Sequencing Center for Infectious Disease"/>
            <person name="Wu L."/>
            <person name="Ma J."/>
        </authorList>
    </citation>
    <scope>NUCLEOTIDE SEQUENCE [LARGE SCALE GENOMIC DNA]</scope>
    <source>
        <strain evidence="3">JCM 16378</strain>
    </source>
</reference>
<keyword evidence="1" id="KW-1133">Transmembrane helix</keyword>
<gene>
    <name evidence="2" type="ORF">GCM10009867_05790</name>
</gene>
<protein>
    <recommendedName>
        <fullName evidence="4">DUF4760 domain-containing protein</fullName>
    </recommendedName>
</protein>
<accession>A0ABP6GUP4</accession>
<organism evidence="2 3">
    <name type="scientific">Pedococcus aerophilus</name>
    <dbReference type="NCBI Taxonomy" id="436356"/>
    <lineage>
        <taxon>Bacteria</taxon>
        <taxon>Bacillati</taxon>
        <taxon>Actinomycetota</taxon>
        <taxon>Actinomycetes</taxon>
        <taxon>Micrococcales</taxon>
        <taxon>Intrasporangiaceae</taxon>
        <taxon>Pedococcus</taxon>
    </lineage>
</organism>
<evidence type="ECO:0000313" key="3">
    <source>
        <dbReference type="Proteomes" id="UP001501326"/>
    </source>
</evidence>
<name>A0ABP6GUP4_9MICO</name>
<keyword evidence="1" id="KW-0472">Membrane</keyword>
<evidence type="ECO:0008006" key="4">
    <source>
        <dbReference type="Google" id="ProtNLM"/>
    </source>
</evidence>
<comment type="caution">
    <text evidence="2">The sequence shown here is derived from an EMBL/GenBank/DDBJ whole genome shotgun (WGS) entry which is preliminary data.</text>
</comment>
<proteinExistence type="predicted"/>
<dbReference type="EMBL" id="BAAARN010000001">
    <property type="protein sequence ID" value="GAA2731658.1"/>
    <property type="molecule type" value="Genomic_DNA"/>
</dbReference>
<dbReference type="Proteomes" id="UP001501326">
    <property type="component" value="Unassembled WGS sequence"/>
</dbReference>
<feature type="transmembrane region" description="Helical" evidence="1">
    <location>
        <begin position="20"/>
        <end position="41"/>
    </location>
</feature>
<keyword evidence="3" id="KW-1185">Reference proteome</keyword>
<evidence type="ECO:0000313" key="2">
    <source>
        <dbReference type="EMBL" id="GAA2731658.1"/>
    </source>
</evidence>
<evidence type="ECO:0000256" key="1">
    <source>
        <dbReference type="SAM" id="Phobius"/>
    </source>
</evidence>